<dbReference type="EMBL" id="BJXL01000020">
    <property type="protein sequence ID" value="GEM82756.1"/>
    <property type="molecule type" value="Genomic_DNA"/>
</dbReference>
<accession>A0A511R157</accession>
<proteinExistence type="predicted"/>
<reference evidence="3 4" key="1">
    <citation type="submission" date="2019-07" db="EMBL/GenBank/DDBJ databases">
        <title>Whole genome shotgun sequence of Meiothermus hypogaeus NBRC 106114.</title>
        <authorList>
            <person name="Hosoyama A."/>
            <person name="Uohara A."/>
            <person name="Ohji S."/>
            <person name="Ichikawa N."/>
        </authorList>
    </citation>
    <scope>NUCLEOTIDE SEQUENCE [LARGE SCALE GENOMIC DNA]</scope>
    <source>
        <strain evidence="3 4">NBRC 106114</strain>
    </source>
</reference>
<evidence type="ECO:0000256" key="1">
    <source>
        <dbReference type="ARBA" id="ARBA00022729"/>
    </source>
</evidence>
<sequence>MKKTFFLLLALVFLSACSGGSIFDPSFVGPSGQLDSSFGQDGKVITPLGQHARAYALVLQPNGKLIAAGASYDGRQNDFALARYNPDGSLDNTFGNGGTAVAPVTSVHEMAFALIIQPDGKVVAAGNSSRNFALARYNPDGSLDNTFDEDGMLSLSVGKSDSGIRALVRQPDGKLVAAGWGVELLSPDFALVRFNPDGSLDTRFGEGGVAFAEFSSVLAPMDIANSLVRQPDGKLVAAGRSEANFALARFHPDGSLDYSFGKKGLVVTPLITDYSNDEIKALVLQPDGKLLAAGATDALTNEDTDGVPDADIALVRYNSNGSLDTSFGKGGVVIEEVSSYADDVEALLLQPDGKLVVAGYSFGAANQGNILLLRYNQDGRLDTSFGSGGKVLVPMSHQDTSATAVVLQPDGKLVVAGYAHVNGQYNFVLLRFR</sequence>
<dbReference type="Gene3D" id="2.80.10.50">
    <property type="match status" value="3"/>
</dbReference>
<gene>
    <name evidence="3" type="ORF">MHY01S_09220</name>
</gene>
<dbReference type="AlphaFoldDB" id="A0A511R157"/>
<dbReference type="InterPro" id="IPR012640">
    <property type="entry name" value="Membr_lipoprot_lipid_attach_CS"/>
</dbReference>
<feature type="chain" id="PRO_5022244599" description="Lipoprotein" evidence="2">
    <location>
        <begin position="19"/>
        <end position="433"/>
    </location>
</feature>
<feature type="signal peptide" evidence="2">
    <location>
        <begin position="1"/>
        <end position="18"/>
    </location>
</feature>
<dbReference type="Proteomes" id="UP000321197">
    <property type="component" value="Unassembled WGS sequence"/>
</dbReference>
<comment type="caution">
    <text evidence="3">The sequence shown here is derived from an EMBL/GenBank/DDBJ whole genome shotgun (WGS) entry which is preliminary data.</text>
</comment>
<dbReference type="Pfam" id="PF08139">
    <property type="entry name" value="LPAM_1"/>
    <property type="match status" value="1"/>
</dbReference>
<organism evidence="3 4">
    <name type="scientific">Meiothermus hypogaeus NBRC 106114</name>
    <dbReference type="NCBI Taxonomy" id="1227553"/>
    <lineage>
        <taxon>Bacteria</taxon>
        <taxon>Thermotogati</taxon>
        <taxon>Deinococcota</taxon>
        <taxon>Deinococci</taxon>
        <taxon>Thermales</taxon>
        <taxon>Thermaceae</taxon>
        <taxon>Meiothermus</taxon>
    </lineage>
</organism>
<dbReference type="SUPFAM" id="SSF101898">
    <property type="entry name" value="NHL repeat"/>
    <property type="match status" value="1"/>
</dbReference>
<dbReference type="PANTHER" id="PTHR42754">
    <property type="entry name" value="ENDOGLUCANASE"/>
    <property type="match status" value="1"/>
</dbReference>
<dbReference type="InterPro" id="IPR013431">
    <property type="entry name" value="Delta_60_rpt"/>
</dbReference>
<dbReference type="RefSeq" id="WP_119341444.1">
    <property type="nucleotide sequence ID" value="NZ_BJXL01000020.1"/>
</dbReference>
<name>A0A511R157_9DEIN</name>
<keyword evidence="1 2" id="KW-0732">Signal</keyword>
<dbReference type="PANTHER" id="PTHR42754:SF1">
    <property type="entry name" value="LIPOPROTEIN"/>
    <property type="match status" value="1"/>
</dbReference>
<evidence type="ECO:0000256" key="2">
    <source>
        <dbReference type="SAM" id="SignalP"/>
    </source>
</evidence>
<evidence type="ECO:0008006" key="5">
    <source>
        <dbReference type="Google" id="ProtNLM"/>
    </source>
</evidence>
<dbReference type="NCBIfam" id="TIGR02608">
    <property type="entry name" value="delta_60_rpt"/>
    <property type="match status" value="8"/>
</dbReference>
<dbReference type="PROSITE" id="PS51257">
    <property type="entry name" value="PROKAR_LIPOPROTEIN"/>
    <property type="match status" value="1"/>
</dbReference>
<dbReference type="Pfam" id="PF17164">
    <property type="entry name" value="DUF5122"/>
    <property type="match status" value="7"/>
</dbReference>
<evidence type="ECO:0000313" key="4">
    <source>
        <dbReference type="Proteomes" id="UP000321197"/>
    </source>
</evidence>
<protein>
    <recommendedName>
        <fullName evidence="5">Lipoprotein</fullName>
    </recommendedName>
</protein>
<evidence type="ECO:0000313" key="3">
    <source>
        <dbReference type="EMBL" id="GEM82756.1"/>
    </source>
</evidence>
<dbReference type="OrthoDB" id="9805017at2"/>